<dbReference type="PANTHER" id="PTHR10704:SF44">
    <property type="entry name" value="LD35051P-RELATED"/>
    <property type="match status" value="1"/>
</dbReference>
<proteinExistence type="predicted"/>
<accession>B5IDI2</accession>
<evidence type="ECO:0000313" key="1">
    <source>
        <dbReference type="EMBL" id="ADD08058.1"/>
    </source>
</evidence>
<protein>
    <submittedName>
        <fullName evidence="1">Sulfotransferase</fullName>
    </submittedName>
</protein>
<dbReference type="InterPro" id="IPR051135">
    <property type="entry name" value="Gal/GlcNAc/GalNAc_ST"/>
</dbReference>
<dbReference type="InterPro" id="IPR027417">
    <property type="entry name" value="P-loop_NTPase"/>
</dbReference>
<dbReference type="SUPFAM" id="SSF52540">
    <property type="entry name" value="P-loop containing nucleoside triphosphate hydrolases"/>
    <property type="match status" value="1"/>
</dbReference>
<reference evidence="1" key="1">
    <citation type="submission" date="2010-02" db="EMBL/GenBank/DDBJ databases">
        <title>Complete sequence of Aciduliprofundum boonei T469.</title>
        <authorList>
            <consortium name="US DOE Joint Genome Institute"/>
            <person name="Lucas S."/>
            <person name="Copeland A."/>
            <person name="Lapidus A."/>
            <person name="Cheng J.-F."/>
            <person name="Bruce D."/>
            <person name="Goodwin L."/>
            <person name="Pitluck S."/>
            <person name="Saunders E."/>
            <person name="Detter J.C."/>
            <person name="Han C."/>
            <person name="Tapia R."/>
            <person name="Land M."/>
            <person name="Hauser L."/>
            <person name="Kyrpides N."/>
            <person name="Mikhailova N."/>
            <person name="Flores G."/>
            <person name="Reysenbach A.-L."/>
            <person name="Woyke T."/>
        </authorList>
    </citation>
    <scope>NUCLEOTIDE SEQUENCE</scope>
    <source>
        <strain evidence="1">T469</strain>
    </source>
</reference>
<dbReference type="GO" id="GO:0006790">
    <property type="term" value="P:sulfur compound metabolic process"/>
    <property type="evidence" value="ECO:0007669"/>
    <property type="project" value="TreeGrafter"/>
</dbReference>
<dbReference type="Pfam" id="PF13469">
    <property type="entry name" value="Sulfotransfer_3"/>
    <property type="match status" value="1"/>
</dbReference>
<name>B5IDI2_ACIB4</name>
<dbReference type="EMBL" id="CP001941">
    <property type="protein sequence ID" value="ADD08058.1"/>
    <property type="molecule type" value="Genomic_DNA"/>
</dbReference>
<dbReference type="Proteomes" id="UP000001400">
    <property type="component" value="Chromosome"/>
</dbReference>
<evidence type="ECO:0000313" key="2">
    <source>
        <dbReference type="Proteomes" id="UP000001400"/>
    </source>
</evidence>
<sequence length="296" mass="34715">MKRLAFIVGVARTGSQLIRYILNEWSPLYICDEIHYILPWWTFKKDVKSHVDSIKKHHSLDVNKLLKLFYSGKMYGNFWKDELPEIDRKVLEKLLRGCSVLTDKCILKSLILSKSLSLNKEIAGAKFPVNITYAEKLVNWFPEAKILHLVRDPRAIYASMVKKDVKKMKNKGNFKKAIIYYYRLLYLIQQYKSAASFHKKHKSDANYLLIRYEDLIINPNHTLKKICDFLGINFVEEMVNPPVIDSSYAQTKKKRGIDKNALWRWKKTVPPIVSGLISIVLRKEMNLFGYQELKIE</sequence>
<dbReference type="HOGENOM" id="CLU_046916_1_2_2"/>
<gene>
    <name evidence="1" type="ordered locus">Aboo_0246</name>
</gene>
<dbReference type="RefSeq" id="WP_008084501.1">
    <property type="nucleotide sequence ID" value="NC_013926.1"/>
</dbReference>
<dbReference type="GO" id="GO:0006044">
    <property type="term" value="P:N-acetylglucosamine metabolic process"/>
    <property type="evidence" value="ECO:0007669"/>
    <property type="project" value="TreeGrafter"/>
</dbReference>
<dbReference type="PANTHER" id="PTHR10704">
    <property type="entry name" value="CARBOHYDRATE SULFOTRANSFERASE"/>
    <property type="match status" value="1"/>
</dbReference>
<dbReference type="AlphaFoldDB" id="B5IDI2"/>
<dbReference type="GO" id="GO:0001517">
    <property type="term" value="F:N-acetylglucosamine 6-O-sulfotransferase activity"/>
    <property type="evidence" value="ECO:0007669"/>
    <property type="project" value="TreeGrafter"/>
</dbReference>
<organism evidence="1 2">
    <name type="scientific">Aciduliprofundum boonei (strain DSM 19572 / T469)</name>
    <dbReference type="NCBI Taxonomy" id="439481"/>
    <lineage>
        <taxon>Archaea</taxon>
        <taxon>Methanobacteriati</taxon>
        <taxon>Thermoplasmatota</taxon>
        <taxon>DHVE2 group</taxon>
        <taxon>Candidatus Aciduliprofundum</taxon>
    </lineage>
</organism>
<dbReference type="Gene3D" id="3.40.50.300">
    <property type="entry name" value="P-loop containing nucleotide triphosphate hydrolases"/>
    <property type="match status" value="1"/>
</dbReference>
<keyword evidence="2" id="KW-1185">Reference proteome</keyword>
<dbReference type="KEGG" id="abi:Aboo_0246"/>
<dbReference type="GeneID" id="8827188"/>